<dbReference type="SUPFAM" id="SSF52777">
    <property type="entry name" value="CoA-dependent acyltransferases"/>
    <property type="match status" value="2"/>
</dbReference>
<dbReference type="EMBL" id="CP128400">
    <property type="protein sequence ID" value="WJW69643.1"/>
    <property type="molecule type" value="Genomic_DNA"/>
</dbReference>
<dbReference type="InterPro" id="IPR020845">
    <property type="entry name" value="AMP-binding_CS"/>
</dbReference>
<keyword evidence="8" id="KW-1185">Reference proteome</keyword>
<dbReference type="FunFam" id="1.10.1200.10:FF:000016">
    <property type="entry name" value="Non-ribosomal peptide synthase"/>
    <property type="match status" value="1"/>
</dbReference>
<comment type="cofactor">
    <cofactor evidence="1">
        <name>pantetheine 4'-phosphate</name>
        <dbReference type="ChEBI" id="CHEBI:47942"/>
    </cofactor>
</comment>
<dbReference type="PANTHER" id="PTHR45527">
    <property type="entry name" value="NONRIBOSOMAL PEPTIDE SYNTHETASE"/>
    <property type="match status" value="1"/>
</dbReference>
<keyword evidence="3" id="KW-0597">Phosphoprotein</keyword>
<evidence type="ECO:0000313" key="7">
    <source>
        <dbReference type="Proteomes" id="UP000521676"/>
    </source>
</evidence>
<dbReference type="GO" id="GO:0008610">
    <property type="term" value="P:lipid biosynthetic process"/>
    <property type="evidence" value="ECO:0007669"/>
    <property type="project" value="UniProtKB-ARBA"/>
</dbReference>
<dbReference type="InterPro" id="IPR001242">
    <property type="entry name" value="Condensation_dom"/>
</dbReference>
<dbReference type="PANTHER" id="PTHR45527:SF1">
    <property type="entry name" value="FATTY ACID SYNTHASE"/>
    <property type="match status" value="1"/>
</dbReference>
<gene>
    <name evidence="5" type="ORF">HXX08_17940</name>
    <name evidence="6" type="ORF">OZ401_003271</name>
</gene>
<dbReference type="InterPro" id="IPR045851">
    <property type="entry name" value="AMP-bd_C_sf"/>
</dbReference>
<dbReference type="PROSITE" id="PS50075">
    <property type="entry name" value="CARRIER"/>
    <property type="match status" value="1"/>
</dbReference>
<dbReference type="Gene3D" id="3.30.559.30">
    <property type="entry name" value="Nonribosomal peptide synthetase, condensation domain"/>
    <property type="match status" value="1"/>
</dbReference>
<reference evidence="6" key="2">
    <citation type="journal article" date="2024" name="Nature">
        <title>Anoxygenic phototroph of the Chloroflexota uses a type I reaction centre.</title>
        <authorList>
            <person name="Tsuji J.M."/>
            <person name="Shaw N.A."/>
            <person name="Nagashima S."/>
            <person name="Venkiteswaran J.J."/>
            <person name="Schiff S.L."/>
            <person name="Watanabe T."/>
            <person name="Fukui M."/>
            <person name="Hanada S."/>
            <person name="Tank M."/>
            <person name="Neufeld J.D."/>
        </authorList>
    </citation>
    <scope>NUCLEOTIDE SEQUENCE</scope>
    <source>
        <strain evidence="6">L227-S17</strain>
    </source>
</reference>
<evidence type="ECO:0000313" key="6">
    <source>
        <dbReference type="EMBL" id="WJW69643.1"/>
    </source>
</evidence>
<dbReference type="InterPro" id="IPR025110">
    <property type="entry name" value="AMP-bd_C"/>
</dbReference>
<dbReference type="FunFam" id="3.40.50.980:FF:000001">
    <property type="entry name" value="Non-ribosomal peptide synthetase"/>
    <property type="match status" value="1"/>
</dbReference>
<dbReference type="SMART" id="SM00823">
    <property type="entry name" value="PKS_PP"/>
    <property type="match status" value="1"/>
</dbReference>
<name>A0A8T7M6J7_9CHLR</name>
<dbReference type="InterPro" id="IPR023213">
    <property type="entry name" value="CAT-like_dom_sf"/>
</dbReference>
<dbReference type="InterPro" id="IPR000873">
    <property type="entry name" value="AMP-dep_synth/lig_dom"/>
</dbReference>
<sequence length="1102" mass="122407">MTTISDETNNSGGVIPVTGKADTVYFPLSYGQKSLLFLHQLEPESADYNIARAFRIHGLLDVNTLYKALNILTERYPILTAVFGENHGKPSMRYTGWHESIFQQIATTGWSQFAIQERLRVEAIRPFLLTQGVPVRCLLFSSNPEEHIFLFVLHHIVSDFHSLELLFRELWALYEGLSLGQALSSKKTSADYAAFTDWQNNLLQGADGDKLWEYWQNQLEGELPSLNFIRKESGSPDNSINCSFWLDEVLSASLKNLSRRNNTTLFQTVLAAYNILLFRYFEQNDCVVAVPFTSRNMRAYRNTIGYLVNTLPLRTYLSCSDTFLNVLEKVKEQAQGAFSHREYPFPLLVEKLQPERLGAKVSLFQAMFSWQKIRGKDGDFLTAMALNLEGVKLHSNSLVLETLDVGYKPAQLELTLEMGEVAGRLRANLISRSGLFDKANLESMLKHFSCLLKEICANPDKPISRLAMFPPEMRRIILEDWNATLQPFPVDTCIHQCFEVQATKTPNSPAILFNNQTISYKTLNQQANRIAQMLRQVGVKTESRVGVSLERTPLMVAALLGILKAGVAYVPLDPHYPADRLAFMIEDCGVEVLLGQPTCVIPSSVLVLELGNVLADVELEDIPPLTSKVSSQNLAYVLYTSGSTGVPKGVAITHRNAIALLDWASRIYDDLQLKGLLASTSLSFDLSVFELFLPLITGGTVVLVENALSLAEIEEATANTITLVNTVPSVLKELLRLGKLPESVRTVNLAGEPLSAALVQQLYSNNSIQKVYNLYGPTEDTTYSTFALIPADDSKKPPIGKPIANSCGYILDRNLEPVPPGVAGELYLGGEGLARGYINRPALTAERFIPNSFSQQAGSRLYRTGDLCRYRQDGTIEFLGRKDSQVKIRGFRIEPGEIEAVLAGYPAVRECAVIVANGNNGGKNLVAWVAPNAEKTVQAEELRKYLAQILPDYMIPGAFGIISALPRTPGGKLDRLRLSSNLPESVAENKVPNAPITPTEMAIAQYWAEILGLKEVGINDNFFEQGGHSLLATQLIAHLREHYHMEIPLRSIFDHPTISSLAIYLDLLGANSIVEADFELLLAQLEQMPDEEVQKRLAEYEV</sequence>
<dbReference type="FunFam" id="3.40.50.12780:FF:000012">
    <property type="entry name" value="Non-ribosomal peptide synthetase"/>
    <property type="match status" value="1"/>
</dbReference>
<dbReference type="Proteomes" id="UP001431572">
    <property type="component" value="Chromosome 2"/>
</dbReference>
<dbReference type="AlphaFoldDB" id="A0A8T7M6J7"/>
<evidence type="ECO:0000259" key="4">
    <source>
        <dbReference type="PROSITE" id="PS50075"/>
    </source>
</evidence>
<dbReference type="SUPFAM" id="SSF56801">
    <property type="entry name" value="Acetyl-CoA synthetase-like"/>
    <property type="match status" value="1"/>
</dbReference>
<evidence type="ECO:0000256" key="2">
    <source>
        <dbReference type="ARBA" id="ARBA00022450"/>
    </source>
</evidence>
<dbReference type="Gene3D" id="3.30.559.10">
    <property type="entry name" value="Chloramphenicol acetyltransferase-like domain"/>
    <property type="match status" value="1"/>
</dbReference>
<evidence type="ECO:0000313" key="5">
    <source>
        <dbReference type="EMBL" id="NWJ47738.1"/>
    </source>
</evidence>
<proteinExistence type="predicted"/>
<dbReference type="GO" id="GO:0044550">
    <property type="term" value="P:secondary metabolite biosynthetic process"/>
    <property type="evidence" value="ECO:0007669"/>
    <property type="project" value="TreeGrafter"/>
</dbReference>
<feature type="domain" description="Carrier" evidence="4">
    <location>
        <begin position="994"/>
        <end position="1069"/>
    </location>
</feature>
<dbReference type="Gene3D" id="3.40.50.980">
    <property type="match status" value="2"/>
</dbReference>
<dbReference type="Gene3D" id="2.30.38.10">
    <property type="entry name" value="Luciferase, Domain 3"/>
    <property type="match status" value="1"/>
</dbReference>
<dbReference type="PROSITE" id="PS00455">
    <property type="entry name" value="AMP_BINDING"/>
    <property type="match status" value="1"/>
</dbReference>
<accession>A0A8T7M6J7</accession>
<dbReference type="Gene3D" id="1.10.1200.10">
    <property type="entry name" value="ACP-like"/>
    <property type="match status" value="1"/>
</dbReference>
<dbReference type="InterPro" id="IPR009081">
    <property type="entry name" value="PP-bd_ACP"/>
</dbReference>
<dbReference type="Gene3D" id="3.30.300.30">
    <property type="match status" value="1"/>
</dbReference>
<dbReference type="Pfam" id="PF00668">
    <property type="entry name" value="Condensation"/>
    <property type="match status" value="1"/>
</dbReference>
<dbReference type="InterPro" id="IPR020806">
    <property type="entry name" value="PKS_PP-bd"/>
</dbReference>
<evidence type="ECO:0000256" key="1">
    <source>
        <dbReference type="ARBA" id="ARBA00001957"/>
    </source>
</evidence>
<dbReference type="NCBIfam" id="TIGR01733">
    <property type="entry name" value="AA-adenyl-dom"/>
    <property type="match status" value="1"/>
</dbReference>
<dbReference type="GO" id="GO:0031177">
    <property type="term" value="F:phosphopantetheine binding"/>
    <property type="evidence" value="ECO:0007669"/>
    <property type="project" value="InterPro"/>
</dbReference>
<dbReference type="Pfam" id="PF00501">
    <property type="entry name" value="AMP-binding"/>
    <property type="match status" value="1"/>
</dbReference>
<dbReference type="GO" id="GO:0005737">
    <property type="term" value="C:cytoplasm"/>
    <property type="evidence" value="ECO:0007669"/>
    <property type="project" value="TreeGrafter"/>
</dbReference>
<reference evidence="5 7" key="1">
    <citation type="submission" date="2020-06" db="EMBL/GenBank/DDBJ databases">
        <title>Anoxygenic phototrophic Chloroflexota member uses a Type I reaction center.</title>
        <authorList>
            <person name="Tsuji J.M."/>
            <person name="Shaw N.A."/>
            <person name="Nagashima S."/>
            <person name="Venkiteswaran J."/>
            <person name="Schiff S.L."/>
            <person name="Hanada S."/>
            <person name="Tank M."/>
            <person name="Neufeld J.D."/>
        </authorList>
    </citation>
    <scope>NUCLEOTIDE SEQUENCE [LARGE SCALE GENOMIC DNA]</scope>
    <source>
        <strain evidence="5">L227-S17</strain>
    </source>
</reference>
<dbReference type="Pfam" id="PF13193">
    <property type="entry name" value="AMP-binding_C"/>
    <property type="match status" value="1"/>
</dbReference>
<dbReference type="InterPro" id="IPR036736">
    <property type="entry name" value="ACP-like_sf"/>
</dbReference>
<dbReference type="CDD" id="cd19531">
    <property type="entry name" value="LCL_NRPS-like"/>
    <property type="match status" value="1"/>
</dbReference>
<dbReference type="SUPFAM" id="SSF47336">
    <property type="entry name" value="ACP-like"/>
    <property type="match status" value="1"/>
</dbReference>
<dbReference type="EMBL" id="JACATZ010000003">
    <property type="protein sequence ID" value="NWJ47738.1"/>
    <property type="molecule type" value="Genomic_DNA"/>
</dbReference>
<dbReference type="GO" id="GO:0043041">
    <property type="term" value="P:amino acid activation for nonribosomal peptide biosynthetic process"/>
    <property type="evidence" value="ECO:0007669"/>
    <property type="project" value="TreeGrafter"/>
</dbReference>
<dbReference type="Proteomes" id="UP000521676">
    <property type="component" value="Unassembled WGS sequence"/>
</dbReference>
<dbReference type="GO" id="GO:0003824">
    <property type="term" value="F:catalytic activity"/>
    <property type="evidence" value="ECO:0007669"/>
    <property type="project" value="InterPro"/>
</dbReference>
<evidence type="ECO:0000313" key="8">
    <source>
        <dbReference type="Proteomes" id="UP001431572"/>
    </source>
</evidence>
<dbReference type="InterPro" id="IPR010071">
    <property type="entry name" value="AA_adenyl_dom"/>
</dbReference>
<dbReference type="RefSeq" id="WP_341471516.1">
    <property type="nucleotide sequence ID" value="NZ_CP128400.1"/>
</dbReference>
<dbReference type="FunFam" id="2.30.38.10:FF:000001">
    <property type="entry name" value="Non-ribosomal peptide synthetase PvdI"/>
    <property type="match status" value="1"/>
</dbReference>
<dbReference type="GO" id="GO:0072330">
    <property type="term" value="P:monocarboxylic acid biosynthetic process"/>
    <property type="evidence" value="ECO:0007669"/>
    <property type="project" value="UniProtKB-ARBA"/>
</dbReference>
<organism evidence="5 7">
    <name type="scientific">Candidatus Chlorohelix allophototropha</name>
    <dbReference type="NCBI Taxonomy" id="3003348"/>
    <lineage>
        <taxon>Bacteria</taxon>
        <taxon>Bacillati</taxon>
        <taxon>Chloroflexota</taxon>
        <taxon>Chloroflexia</taxon>
        <taxon>Candidatus Chloroheliales</taxon>
        <taxon>Candidatus Chloroheliaceae</taxon>
        <taxon>Candidatus Chlorohelix</taxon>
    </lineage>
</organism>
<evidence type="ECO:0000256" key="3">
    <source>
        <dbReference type="ARBA" id="ARBA00022553"/>
    </source>
</evidence>
<protein>
    <submittedName>
        <fullName evidence="5">Amino acid adenylation domain-containing protein</fullName>
    </submittedName>
</protein>
<keyword evidence="2" id="KW-0596">Phosphopantetheine</keyword>
<dbReference type="Pfam" id="PF00550">
    <property type="entry name" value="PP-binding"/>
    <property type="match status" value="1"/>
</dbReference>